<comment type="subcellular location">
    <subcellularLocation>
        <location evidence="1 7">Cytoplasm</location>
    </subcellularLocation>
</comment>
<comment type="similarity">
    <text evidence="7">Belongs to the gmhB family.</text>
</comment>
<dbReference type="CDD" id="cd07503">
    <property type="entry name" value="HAD_HisB-N"/>
    <property type="match status" value="1"/>
</dbReference>
<evidence type="ECO:0000313" key="11">
    <source>
        <dbReference type="Proteomes" id="UP000680020"/>
    </source>
</evidence>
<dbReference type="InterPro" id="IPR006543">
    <property type="entry name" value="Histidinol-phos"/>
</dbReference>
<comment type="cofactor">
    <cofactor evidence="9">
        <name>Zn(2+)</name>
        <dbReference type="ChEBI" id="CHEBI:29105"/>
    </cofactor>
</comment>
<dbReference type="PANTHER" id="PTHR42891:SF1">
    <property type="entry name" value="D-GLYCERO-BETA-D-MANNO-HEPTOSE-1,7-BISPHOSPHATE 7-PHOSPHATASE"/>
    <property type="match status" value="1"/>
</dbReference>
<organism evidence="10 11">
    <name type="scientific">Wohlfahrtiimonas chitiniclastica</name>
    <dbReference type="NCBI Taxonomy" id="400946"/>
    <lineage>
        <taxon>Bacteria</taxon>
        <taxon>Pseudomonadati</taxon>
        <taxon>Pseudomonadota</taxon>
        <taxon>Gammaproteobacteria</taxon>
        <taxon>Cardiobacteriales</taxon>
        <taxon>Ignatzschineriaceae</taxon>
        <taxon>Wohlfahrtiimonas</taxon>
    </lineage>
</organism>
<dbReference type="PIRSF" id="PIRSF004682">
    <property type="entry name" value="GmhB"/>
    <property type="match status" value="1"/>
</dbReference>
<dbReference type="NCBIfam" id="TIGR01656">
    <property type="entry name" value="Histidinol-ppas"/>
    <property type="match status" value="1"/>
</dbReference>
<dbReference type="AlphaFoldDB" id="A0AB35BZD5"/>
<keyword evidence="2 7" id="KW-0963">Cytoplasm</keyword>
<comment type="caution">
    <text evidence="10">The sequence shown here is derived from an EMBL/GenBank/DDBJ whole genome shotgun (WGS) entry which is preliminary data.</text>
</comment>
<evidence type="ECO:0000256" key="4">
    <source>
        <dbReference type="ARBA" id="ARBA00022801"/>
    </source>
</evidence>
<evidence type="ECO:0000256" key="3">
    <source>
        <dbReference type="ARBA" id="ARBA00022723"/>
    </source>
</evidence>
<dbReference type="GO" id="GO:0005975">
    <property type="term" value="P:carbohydrate metabolic process"/>
    <property type="evidence" value="ECO:0007669"/>
    <property type="project" value="InterPro"/>
</dbReference>
<feature type="active site" description="Nucleophile" evidence="8">
    <location>
        <position position="9"/>
    </location>
</feature>
<feature type="binding site" evidence="9">
    <location>
        <position position="9"/>
    </location>
    <ligand>
        <name>Mg(2+)</name>
        <dbReference type="ChEBI" id="CHEBI:18420"/>
    </ligand>
</feature>
<dbReference type="GO" id="GO:0016791">
    <property type="term" value="F:phosphatase activity"/>
    <property type="evidence" value="ECO:0007669"/>
    <property type="project" value="InterPro"/>
</dbReference>
<comment type="cofactor">
    <cofactor evidence="9">
        <name>Mg(2+)</name>
        <dbReference type="ChEBI" id="CHEBI:18420"/>
    </cofactor>
</comment>
<evidence type="ECO:0000256" key="2">
    <source>
        <dbReference type="ARBA" id="ARBA00022490"/>
    </source>
</evidence>
<evidence type="ECO:0000313" key="10">
    <source>
        <dbReference type="EMBL" id="MBS7825197.1"/>
    </source>
</evidence>
<evidence type="ECO:0000256" key="8">
    <source>
        <dbReference type="PIRSR" id="PIRSR004682-1"/>
    </source>
</evidence>
<keyword evidence="9" id="KW-0460">Magnesium</keyword>
<feature type="active site" description="Nucleophile" evidence="8">
    <location>
        <position position="11"/>
    </location>
</feature>
<feature type="binding site" evidence="9">
    <location>
        <position position="128"/>
    </location>
    <ligand>
        <name>Mg(2+)</name>
        <dbReference type="ChEBI" id="CHEBI:18420"/>
    </ligand>
</feature>
<evidence type="ECO:0000256" key="1">
    <source>
        <dbReference type="ARBA" id="ARBA00004496"/>
    </source>
</evidence>
<dbReference type="Proteomes" id="UP000680020">
    <property type="component" value="Unassembled WGS sequence"/>
</dbReference>
<evidence type="ECO:0000256" key="6">
    <source>
        <dbReference type="ARBA" id="ARBA00031828"/>
    </source>
</evidence>
<dbReference type="SUPFAM" id="SSF56784">
    <property type="entry name" value="HAD-like"/>
    <property type="match status" value="1"/>
</dbReference>
<protein>
    <recommendedName>
        <fullName evidence="6 7">D,D-heptose 1,7-bisphosphate phosphatase</fullName>
        <ecNumber evidence="7">3.1.3.-</ecNumber>
    </recommendedName>
</protein>
<keyword evidence="5 7" id="KW-0119">Carbohydrate metabolism</keyword>
<proteinExistence type="inferred from homology"/>
<dbReference type="EMBL" id="JAGIBU010000008">
    <property type="protein sequence ID" value="MBS7825197.1"/>
    <property type="molecule type" value="Genomic_DNA"/>
</dbReference>
<keyword evidence="3 9" id="KW-0479">Metal-binding</keyword>
<dbReference type="Pfam" id="PF13242">
    <property type="entry name" value="Hydrolase_like"/>
    <property type="match status" value="1"/>
</dbReference>
<dbReference type="GO" id="GO:0046872">
    <property type="term" value="F:metal ion binding"/>
    <property type="evidence" value="ECO:0007669"/>
    <property type="project" value="UniProtKB-KW"/>
</dbReference>
<dbReference type="GO" id="GO:0005737">
    <property type="term" value="C:cytoplasm"/>
    <property type="evidence" value="ECO:0007669"/>
    <property type="project" value="UniProtKB-SubCell"/>
</dbReference>
<keyword evidence="4 7" id="KW-0378">Hydrolase</keyword>
<dbReference type="InterPro" id="IPR023214">
    <property type="entry name" value="HAD_sf"/>
</dbReference>
<feature type="binding site" evidence="9">
    <location>
        <position position="91"/>
    </location>
    <ligand>
        <name>Zn(2+)</name>
        <dbReference type="ChEBI" id="CHEBI:29105"/>
    </ligand>
</feature>
<dbReference type="PANTHER" id="PTHR42891">
    <property type="entry name" value="D-GLYCERO-BETA-D-MANNO-HEPTOSE-1,7-BISPHOSPHATE 7-PHOSPHATASE"/>
    <property type="match status" value="1"/>
</dbReference>
<keyword evidence="9" id="KW-0862">Zinc</keyword>
<evidence type="ECO:0000256" key="7">
    <source>
        <dbReference type="PIRNR" id="PIRNR004682"/>
    </source>
</evidence>
<dbReference type="InterPro" id="IPR004446">
    <property type="entry name" value="Heptose_bisP_phosphatase"/>
</dbReference>
<accession>A0AB35BZD5</accession>
<dbReference type="NCBIfam" id="TIGR01662">
    <property type="entry name" value="HAD-SF-IIIA"/>
    <property type="match status" value="1"/>
</dbReference>
<name>A0AB35BZD5_9GAMM</name>
<reference evidence="10" key="1">
    <citation type="submission" date="2021-03" db="EMBL/GenBank/DDBJ databases">
        <title>Identification and antibiotic profiling of Wohlfahrtiimonas chitiniclastica, an underestimated human pathogen.</title>
        <authorList>
            <person name="Kopf A."/>
            <person name="Bunk B."/>
            <person name="Coldewey S."/>
            <person name="Gunzer F."/>
            <person name="Riedel T."/>
            <person name="Schroettner P."/>
        </authorList>
    </citation>
    <scope>NUCLEOTIDE SEQUENCE</scope>
    <source>
        <strain evidence="10">DSM 100917</strain>
    </source>
</reference>
<dbReference type="InterPro" id="IPR006549">
    <property type="entry name" value="HAD-SF_hydro_IIIA"/>
</dbReference>
<dbReference type="Gene3D" id="3.40.50.1000">
    <property type="entry name" value="HAD superfamily/HAD-like"/>
    <property type="match status" value="1"/>
</dbReference>
<feature type="binding site" evidence="9">
    <location>
        <position position="129"/>
    </location>
    <ligand>
        <name>Mg(2+)</name>
        <dbReference type="ChEBI" id="CHEBI:18420"/>
    </ligand>
</feature>
<evidence type="ECO:0000256" key="9">
    <source>
        <dbReference type="PIRSR" id="PIRSR004682-4"/>
    </source>
</evidence>
<feature type="binding site" evidence="9">
    <location>
        <position position="11"/>
    </location>
    <ligand>
        <name>Mg(2+)</name>
        <dbReference type="ChEBI" id="CHEBI:18420"/>
    </ligand>
</feature>
<evidence type="ECO:0000256" key="5">
    <source>
        <dbReference type="ARBA" id="ARBA00023277"/>
    </source>
</evidence>
<dbReference type="InterPro" id="IPR036412">
    <property type="entry name" value="HAD-like_sf"/>
</dbReference>
<gene>
    <name evidence="10" type="ORF">J7561_08275</name>
</gene>
<dbReference type="EC" id="3.1.3.-" evidence="7"/>
<sequence>MLPRLVMLDRDGVINDDSPDYIKCPEEWLPIASSLRAIAALNQAGIKVGVASNQRGIGRGLYDEAMLMRITEKMHRECAKVGAHIDAFYYCPALERTHPDHKPNPGMLNALKAEFGIQAGERTYFVGDKLSDVQAALNARVTPILVTTGYGQSEQAKVLAQHQNVAVYPNLAAFVQALLGKLI</sequence>
<dbReference type="RefSeq" id="WP_213404216.1">
    <property type="nucleotide sequence ID" value="NZ_JAGIBT010000009.1"/>
</dbReference>